<keyword evidence="16" id="KW-1185">Reference proteome</keyword>
<dbReference type="Pfam" id="PF03481">
    <property type="entry name" value="Sua5_C"/>
    <property type="match status" value="1"/>
</dbReference>
<accession>A0ABS9H490</accession>
<evidence type="ECO:0000313" key="15">
    <source>
        <dbReference type="EMBL" id="MCF6138916.1"/>
    </source>
</evidence>
<gene>
    <name evidence="15" type="ORF">L2716_14350</name>
</gene>
<evidence type="ECO:0000313" key="16">
    <source>
        <dbReference type="Proteomes" id="UP001649381"/>
    </source>
</evidence>
<comment type="caution">
    <text evidence="15">The sequence shown here is derived from an EMBL/GenBank/DDBJ whole genome shotgun (WGS) entry which is preliminary data.</text>
</comment>
<dbReference type="InterPro" id="IPR050156">
    <property type="entry name" value="TC-AMP_synthase_SUA5"/>
</dbReference>
<evidence type="ECO:0000256" key="11">
    <source>
        <dbReference type="ARBA" id="ARBA00029774"/>
    </source>
</evidence>
<dbReference type="NCBIfam" id="TIGR00057">
    <property type="entry name" value="L-threonylcarbamoyladenylate synthase"/>
    <property type="match status" value="1"/>
</dbReference>
<dbReference type="Gene3D" id="3.40.50.11030">
    <property type="entry name" value="Threonylcarbamoyl-AMP synthase, C-terminal domain"/>
    <property type="match status" value="1"/>
</dbReference>
<dbReference type="PROSITE" id="PS51163">
    <property type="entry name" value="YRDC"/>
    <property type="match status" value="1"/>
</dbReference>
<dbReference type="EMBL" id="JAKIJS010000001">
    <property type="protein sequence ID" value="MCF6138916.1"/>
    <property type="molecule type" value="Genomic_DNA"/>
</dbReference>
<evidence type="ECO:0000256" key="6">
    <source>
        <dbReference type="ARBA" id="ARBA00022679"/>
    </source>
</evidence>
<dbReference type="PIRSF" id="PIRSF004930">
    <property type="entry name" value="Tln_factor_SUA5"/>
    <property type="match status" value="1"/>
</dbReference>
<feature type="domain" description="YrdC-like" evidence="14">
    <location>
        <begin position="20"/>
        <end position="206"/>
    </location>
</feature>
<dbReference type="Proteomes" id="UP001649381">
    <property type="component" value="Unassembled WGS sequence"/>
</dbReference>
<comment type="catalytic activity">
    <reaction evidence="12 13">
        <text>L-threonine + hydrogencarbonate + ATP = L-threonylcarbamoyladenylate + diphosphate + H2O</text>
        <dbReference type="Rhea" id="RHEA:36407"/>
        <dbReference type="ChEBI" id="CHEBI:15377"/>
        <dbReference type="ChEBI" id="CHEBI:17544"/>
        <dbReference type="ChEBI" id="CHEBI:30616"/>
        <dbReference type="ChEBI" id="CHEBI:33019"/>
        <dbReference type="ChEBI" id="CHEBI:57926"/>
        <dbReference type="ChEBI" id="CHEBI:73682"/>
        <dbReference type="EC" id="2.7.7.87"/>
    </reaction>
</comment>
<name>A0ABS9H490_9BACL</name>
<comment type="similarity">
    <text evidence="2 13">Belongs to the SUA5 family.</text>
</comment>
<sequence>MVQWKTSRWNVENVDNLHEHPAIQEAAMWMKEGEVIAFPTETVYGLGANACSNEAIEKIFEAKGRPSDNPLIVHIAEIEQLEQATTTWSETAQKLMDAFWPGPLTIILPKNERIAERTTAGLSSVGVRMPDHPVALALIKACGLPIAAPSANRSGKPSPTKGEHVYKDLNGRIKGIIDAGSTGVGLESTVVEVSGDVVTILRPGGISKAQLEEIVDHVKLDEALFESGQVPRSPGMKYTHYAPDAPLFLVEGNHVFFQKVIDQYEAEGQKVGILISNERAEHVTANVIKCLGSSNQVEDVAQNLYHQLRSFDDTDVDIILAEMYPVDGIGEALMNRLMKAAGNRMIADNHNRD</sequence>
<evidence type="ECO:0000259" key="14">
    <source>
        <dbReference type="PROSITE" id="PS51163"/>
    </source>
</evidence>
<evidence type="ECO:0000256" key="3">
    <source>
        <dbReference type="ARBA" id="ARBA00012584"/>
    </source>
</evidence>
<dbReference type="InterPro" id="IPR006070">
    <property type="entry name" value="Sua5-like_dom"/>
</dbReference>
<keyword evidence="10 13" id="KW-0067">ATP-binding</keyword>
<evidence type="ECO:0000256" key="13">
    <source>
        <dbReference type="PIRNR" id="PIRNR004930"/>
    </source>
</evidence>
<evidence type="ECO:0000256" key="9">
    <source>
        <dbReference type="ARBA" id="ARBA00022741"/>
    </source>
</evidence>
<dbReference type="InterPro" id="IPR005145">
    <property type="entry name" value="Sua5_C"/>
</dbReference>
<keyword evidence="6 13" id="KW-0808">Transferase</keyword>
<keyword evidence="5 13" id="KW-0963">Cytoplasm</keyword>
<evidence type="ECO:0000256" key="2">
    <source>
        <dbReference type="ARBA" id="ARBA00007663"/>
    </source>
</evidence>
<comment type="subcellular location">
    <subcellularLocation>
        <location evidence="1 13">Cytoplasm</location>
    </subcellularLocation>
</comment>
<keyword evidence="9 13" id="KW-0547">Nucleotide-binding</keyword>
<evidence type="ECO:0000256" key="7">
    <source>
        <dbReference type="ARBA" id="ARBA00022694"/>
    </source>
</evidence>
<evidence type="ECO:0000256" key="10">
    <source>
        <dbReference type="ARBA" id="ARBA00022840"/>
    </source>
</evidence>
<dbReference type="PANTHER" id="PTHR17490">
    <property type="entry name" value="SUA5"/>
    <property type="match status" value="1"/>
</dbReference>
<dbReference type="SUPFAM" id="SSF55821">
    <property type="entry name" value="YrdC/RibB"/>
    <property type="match status" value="1"/>
</dbReference>
<keyword evidence="8 13" id="KW-0548">Nucleotidyltransferase</keyword>
<dbReference type="Gene3D" id="3.90.870.10">
    <property type="entry name" value="DHBP synthase"/>
    <property type="match status" value="1"/>
</dbReference>
<dbReference type="RefSeq" id="WP_236337408.1">
    <property type="nucleotide sequence ID" value="NZ_JAKIJS010000001.1"/>
</dbReference>
<protein>
    <recommendedName>
        <fullName evidence="4 13">Threonylcarbamoyl-AMP synthase</fullName>
        <shortName evidence="13">TC-AMP synthase</shortName>
        <ecNumber evidence="3 13">2.7.7.87</ecNumber>
    </recommendedName>
    <alternativeName>
        <fullName evidence="11 13">L-threonylcarbamoyladenylate synthase</fullName>
    </alternativeName>
</protein>
<organism evidence="15 16">
    <name type="scientific">Pseudalkalibacillus berkeleyi</name>
    <dbReference type="NCBI Taxonomy" id="1069813"/>
    <lineage>
        <taxon>Bacteria</taxon>
        <taxon>Bacillati</taxon>
        <taxon>Bacillota</taxon>
        <taxon>Bacilli</taxon>
        <taxon>Bacillales</taxon>
        <taxon>Fictibacillaceae</taxon>
        <taxon>Pseudalkalibacillus</taxon>
    </lineage>
</organism>
<reference evidence="15 16" key="1">
    <citation type="submission" date="2022-01" db="EMBL/GenBank/DDBJ databases">
        <title>Alkalihalobacillus sp. EGI L200015, a novel bacterium isolated from a salt lake sediment.</title>
        <authorList>
            <person name="Gao L."/>
            <person name="Fang B.-Z."/>
            <person name="Li W.-J."/>
        </authorList>
    </citation>
    <scope>NUCLEOTIDE SEQUENCE [LARGE SCALE GENOMIC DNA]</scope>
    <source>
        <strain evidence="15 16">KCTC 12718</strain>
    </source>
</reference>
<dbReference type="InterPro" id="IPR017945">
    <property type="entry name" value="DHBP_synth_RibB-like_a/b_dom"/>
</dbReference>
<evidence type="ECO:0000256" key="1">
    <source>
        <dbReference type="ARBA" id="ARBA00004496"/>
    </source>
</evidence>
<dbReference type="EC" id="2.7.7.87" evidence="3 13"/>
<evidence type="ECO:0000256" key="5">
    <source>
        <dbReference type="ARBA" id="ARBA00022490"/>
    </source>
</evidence>
<evidence type="ECO:0000256" key="8">
    <source>
        <dbReference type="ARBA" id="ARBA00022695"/>
    </source>
</evidence>
<evidence type="ECO:0000256" key="4">
    <source>
        <dbReference type="ARBA" id="ARBA00015492"/>
    </source>
</evidence>
<evidence type="ECO:0000256" key="12">
    <source>
        <dbReference type="ARBA" id="ARBA00048366"/>
    </source>
</evidence>
<dbReference type="Pfam" id="PF01300">
    <property type="entry name" value="Sua5_yciO_yrdC"/>
    <property type="match status" value="1"/>
</dbReference>
<dbReference type="InterPro" id="IPR038385">
    <property type="entry name" value="Sua5/YwlC_C"/>
</dbReference>
<comment type="function">
    <text evidence="13">Required for the formation of a threonylcarbamoyl group on adenosine at position 37 (t(6)A37) in tRNAs that read codons beginning with adenine.</text>
</comment>
<proteinExistence type="inferred from homology"/>
<keyword evidence="7 13" id="KW-0819">tRNA processing</keyword>
<dbReference type="PANTHER" id="PTHR17490:SF16">
    <property type="entry name" value="THREONYLCARBAMOYL-AMP SYNTHASE"/>
    <property type="match status" value="1"/>
</dbReference>
<dbReference type="InterPro" id="IPR010923">
    <property type="entry name" value="T(6)A37_SUA5"/>
</dbReference>